<dbReference type="EMBL" id="JACHGN010000012">
    <property type="protein sequence ID" value="MBB5135904.1"/>
    <property type="molecule type" value="Genomic_DNA"/>
</dbReference>
<feature type="region of interest" description="Disordered" evidence="1">
    <location>
        <begin position="267"/>
        <end position="299"/>
    </location>
</feature>
<dbReference type="AlphaFoldDB" id="A0A840P3M8"/>
<organism evidence="2 3">
    <name type="scientific">Thermocatellispora tengchongensis</name>
    <dbReference type="NCBI Taxonomy" id="1073253"/>
    <lineage>
        <taxon>Bacteria</taxon>
        <taxon>Bacillati</taxon>
        <taxon>Actinomycetota</taxon>
        <taxon>Actinomycetes</taxon>
        <taxon>Streptosporangiales</taxon>
        <taxon>Streptosporangiaceae</taxon>
        <taxon>Thermocatellispora</taxon>
    </lineage>
</organism>
<protein>
    <submittedName>
        <fullName evidence="2">Uncharacterized protein</fullName>
    </submittedName>
</protein>
<keyword evidence="3" id="KW-1185">Reference proteome</keyword>
<proteinExistence type="predicted"/>
<evidence type="ECO:0000313" key="2">
    <source>
        <dbReference type="EMBL" id="MBB5135904.1"/>
    </source>
</evidence>
<evidence type="ECO:0000256" key="1">
    <source>
        <dbReference type="SAM" id="MobiDB-lite"/>
    </source>
</evidence>
<accession>A0A840P3M8</accession>
<gene>
    <name evidence="2" type="ORF">HNP84_005648</name>
</gene>
<reference evidence="2 3" key="1">
    <citation type="submission" date="2020-08" db="EMBL/GenBank/DDBJ databases">
        <title>Genomic Encyclopedia of Type Strains, Phase IV (KMG-IV): sequencing the most valuable type-strain genomes for metagenomic binning, comparative biology and taxonomic classification.</title>
        <authorList>
            <person name="Goeker M."/>
        </authorList>
    </citation>
    <scope>NUCLEOTIDE SEQUENCE [LARGE SCALE GENOMIC DNA]</scope>
    <source>
        <strain evidence="2 3">DSM 45615</strain>
    </source>
</reference>
<evidence type="ECO:0000313" key="3">
    <source>
        <dbReference type="Proteomes" id="UP000578449"/>
    </source>
</evidence>
<name>A0A840P3M8_9ACTN</name>
<comment type="caution">
    <text evidence="2">The sequence shown here is derived from an EMBL/GenBank/DDBJ whole genome shotgun (WGS) entry which is preliminary data.</text>
</comment>
<feature type="region of interest" description="Disordered" evidence="1">
    <location>
        <begin position="184"/>
        <end position="206"/>
    </location>
</feature>
<feature type="compositionally biased region" description="Gly residues" evidence="1">
    <location>
        <begin position="272"/>
        <end position="295"/>
    </location>
</feature>
<sequence>MAGIPAPLRALLSRAAGGRSRRWSRRPIRAGDRVPLRVRHPVLPGRRRIRAGDRVTLRTRHPRLPSRRTIRTRGTAPLRTRHPLLPGRRAIRTRGTTPLRTRHRLLPSRRPGGAGTPVAGGLRARLGRRGILVLRAGAPLTIGAMIGAARPAPAGQEIATRHKVAQPLPAGHEVRAWRPFPRGHPIPGRHSAHSSHVARRNDLPADRQMPIRHPALRDHPIPVGHRALAGHLVPIRHHPLAGHRFPIRHLPGNHPLARRRVPAREGWEGDVDLGGGAVGGGEVEGAGGGGDGEGAVAGAETGDPMIQALGGDGYPASTTACRARGPGVRSAAHGT</sequence>
<dbReference type="Proteomes" id="UP000578449">
    <property type="component" value="Unassembled WGS sequence"/>
</dbReference>